<feature type="region of interest" description="Disordered" evidence="2">
    <location>
        <begin position="106"/>
        <end position="126"/>
    </location>
</feature>
<keyword evidence="3" id="KW-1133">Transmembrane helix</keyword>
<keyword evidence="3" id="KW-0472">Membrane</keyword>
<organism evidence="4 5">
    <name type="scientific">Nematocida parisii (strain ERTm3)</name>
    <name type="common">Nematode killer fungus</name>
    <dbReference type="NCBI Taxonomy" id="935791"/>
    <lineage>
        <taxon>Eukaryota</taxon>
        <taxon>Fungi</taxon>
        <taxon>Fungi incertae sedis</taxon>
        <taxon>Microsporidia</taxon>
        <taxon>Nematocida</taxon>
    </lineage>
</organism>
<keyword evidence="5" id="KW-1185">Reference proteome</keyword>
<evidence type="ECO:0000313" key="5">
    <source>
        <dbReference type="Proteomes" id="UP000002872"/>
    </source>
</evidence>
<keyword evidence="3" id="KW-0812">Transmembrane</keyword>
<evidence type="ECO:0000256" key="3">
    <source>
        <dbReference type="SAM" id="Phobius"/>
    </source>
</evidence>
<feature type="transmembrane region" description="Helical" evidence="3">
    <location>
        <begin position="29"/>
        <end position="47"/>
    </location>
</feature>
<proteinExistence type="predicted"/>
<feature type="compositionally biased region" description="Basic and acidic residues" evidence="2">
    <location>
        <begin position="115"/>
        <end position="126"/>
    </location>
</feature>
<dbReference type="VEuPathDB" id="MicrosporidiaDB:NEQG_00582"/>
<protein>
    <submittedName>
        <fullName evidence="4">Uncharacterized protein</fullName>
    </submittedName>
</protein>
<dbReference type="InParanoid" id="I3EHR6"/>
<sequence>MKFKMTNQNSHLQERGKPQLSYSKCKKSIITYSILVVGIICTNVRLIKASMIPANAPVQAHSPQVNTHRGIISALRNIDSAAIEREDASQYANNMLNASIQKYEKNTIASNNSTEKPERNVRSPRETHSQNYLDYFYITGQINKFELIFNNITGVEFNAYLYNSQEHQNYRWFSSFQISDGDRYFEELIQKFVINNDIKKQSSNSSELFNILSQSPKIIDLPILSARIHEYYPFIKEDFKDMIETDYKIKNPNKQKGLLEEYGMNDEQVATMFLGLIFLPKLYKPYSFKDITKYNNSNEFIDKIVDYSTLDTISSSLNNLKEDINKLQKSLTMFISDIFYEISNFGIYHPKFNVTKERAYVDSNYYLFNIDLRNNSKSTSELKISQLKKTWKFTSNCFVHQLSGVLKLIQNISNIETTCGLKDLKDFLHNETSDHTMNDEYFKKMDSRLENAKKSIANVNTCNANVHDANFMFNEIMYLVTTTMDLLNLILESFENKLENLHEYNVLTNKTSPFYPLDKSSNELSGAMKSIESYVDYIQRVAKYANEYIGITNNEIYFDKKVYTMDFIKDLSSLPSVVYISPNATKSTTAVCSYNSAAIQLALNTFLAIFTAGAYAFQKLFLGNY</sequence>
<dbReference type="EMBL" id="GL870877">
    <property type="protein sequence ID" value="EIJ88763.1"/>
    <property type="molecule type" value="Genomic_DNA"/>
</dbReference>
<evidence type="ECO:0000313" key="4">
    <source>
        <dbReference type="EMBL" id="EIJ88763.1"/>
    </source>
</evidence>
<dbReference type="AlphaFoldDB" id="I3EHR6"/>
<evidence type="ECO:0000256" key="1">
    <source>
        <dbReference type="SAM" id="Coils"/>
    </source>
</evidence>
<reference evidence="4" key="1">
    <citation type="submission" date="2011-01" db="EMBL/GenBank/DDBJ databases">
        <title>The Genome Sequence of Nematocida parisii strain ERTm3.</title>
        <authorList>
            <consortium name="The Broad Institute Genome Sequencing Platform"/>
            <consortium name="The Broad Institute Genome Sequencing Center for Infectious Disease"/>
            <person name="Cuomo C."/>
            <person name="Troemel E."/>
            <person name="Young S.K."/>
            <person name="Zeng Q."/>
            <person name="Gargeya S."/>
            <person name="Fitzgerald M."/>
            <person name="Haas B."/>
            <person name="Abouelleil A."/>
            <person name="Alvarado L."/>
            <person name="Arachchi H.M."/>
            <person name="Berlin A."/>
            <person name="Chapman S.B."/>
            <person name="Gearin G."/>
            <person name="Goldberg J."/>
            <person name="Griggs A."/>
            <person name="Gujja S."/>
            <person name="Hansen M."/>
            <person name="Heiman D."/>
            <person name="Howarth C."/>
            <person name="Larimer J."/>
            <person name="Lui A."/>
            <person name="MacDonald P.J.P."/>
            <person name="McCowen C."/>
            <person name="Montmayeur A."/>
            <person name="Murphy C."/>
            <person name="Neiman D."/>
            <person name="Pearson M."/>
            <person name="Priest M."/>
            <person name="Roberts A."/>
            <person name="Saif S."/>
            <person name="Shea T."/>
            <person name="Sisk P."/>
            <person name="Stolte C."/>
            <person name="Sykes S."/>
            <person name="Wortman J."/>
            <person name="Nusbaum C."/>
            <person name="Birren B."/>
        </authorList>
    </citation>
    <scope>NUCLEOTIDE SEQUENCE</scope>
    <source>
        <strain evidence="4">ERTm3</strain>
    </source>
</reference>
<evidence type="ECO:0000256" key="2">
    <source>
        <dbReference type="SAM" id="MobiDB-lite"/>
    </source>
</evidence>
<dbReference type="Proteomes" id="UP000002872">
    <property type="component" value="Unassembled WGS sequence"/>
</dbReference>
<accession>I3EHR6</accession>
<name>I3EHR6_NEMP3</name>
<dbReference type="HOGENOM" id="CLU_437470_0_0_1"/>
<feature type="coiled-coil region" evidence="1">
    <location>
        <begin position="310"/>
        <end position="337"/>
    </location>
</feature>
<gene>
    <name evidence="4" type="ORF">NEQG_00582</name>
</gene>
<keyword evidence="1" id="KW-0175">Coiled coil</keyword>